<proteinExistence type="predicted"/>
<feature type="compositionally biased region" description="Basic and acidic residues" evidence="1">
    <location>
        <begin position="113"/>
        <end position="152"/>
    </location>
</feature>
<sequence length="221" mass="23110">MFQDQEMGVEEGEPVAGSSAPAGTDQLDLEAAEQLIQLSGGGEDGGSESRSGDSVKSCRGQEKEVAAVESRRRSAGRRSTAAAGGEEDDGHGGEPGSSKGAAESFTCSTVAGVEEKDKQDLVVEEGRRGSSDRCRPARKDRDGGILHGEERRRPKFRSLAAIYRATETRRAAGGGGGQGHADRDPSEGGGERKRKKKKKQRAAGDVLPADAEAISSHAYVS</sequence>
<dbReference type="EMBL" id="JACEFO010001700">
    <property type="protein sequence ID" value="KAF8719648.1"/>
    <property type="molecule type" value="Genomic_DNA"/>
</dbReference>
<protein>
    <submittedName>
        <fullName evidence="2">Uncharacterized protein</fullName>
    </submittedName>
</protein>
<accession>A0A835CAE7</accession>
<name>A0A835CAE7_9POAL</name>
<evidence type="ECO:0000313" key="3">
    <source>
        <dbReference type="Proteomes" id="UP000636709"/>
    </source>
</evidence>
<feature type="compositionally biased region" description="Basic and acidic residues" evidence="1">
    <location>
        <begin position="180"/>
        <end position="191"/>
    </location>
</feature>
<dbReference type="AlphaFoldDB" id="A0A835CAE7"/>
<feature type="compositionally biased region" description="Basic and acidic residues" evidence="1">
    <location>
        <begin position="59"/>
        <end position="72"/>
    </location>
</feature>
<dbReference type="OrthoDB" id="666089at2759"/>
<reference evidence="2" key="1">
    <citation type="submission" date="2020-07" db="EMBL/GenBank/DDBJ databases">
        <title>Genome sequence and genetic diversity analysis of an under-domesticated orphan crop, white fonio (Digitaria exilis).</title>
        <authorList>
            <person name="Bennetzen J.L."/>
            <person name="Chen S."/>
            <person name="Ma X."/>
            <person name="Wang X."/>
            <person name="Yssel A.E.J."/>
            <person name="Chaluvadi S.R."/>
            <person name="Johnson M."/>
            <person name="Gangashetty P."/>
            <person name="Hamidou F."/>
            <person name="Sanogo M.D."/>
            <person name="Zwaenepoel A."/>
            <person name="Wallace J."/>
            <person name="Van De Peer Y."/>
            <person name="Van Deynze A."/>
        </authorList>
    </citation>
    <scope>NUCLEOTIDE SEQUENCE</scope>
    <source>
        <tissue evidence="2">Leaves</tissue>
    </source>
</reference>
<evidence type="ECO:0000256" key="1">
    <source>
        <dbReference type="SAM" id="MobiDB-lite"/>
    </source>
</evidence>
<evidence type="ECO:0000313" key="2">
    <source>
        <dbReference type="EMBL" id="KAF8719648.1"/>
    </source>
</evidence>
<gene>
    <name evidence="2" type="ORF">HU200_024391</name>
</gene>
<feature type="region of interest" description="Disordered" evidence="1">
    <location>
        <begin position="1"/>
        <end position="221"/>
    </location>
</feature>
<dbReference type="Proteomes" id="UP000636709">
    <property type="component" value="Unassembled WGS sequence"/>
</dbReference>
<feature type="compositionally biased region" description="Basic residues" evidence="1">
    <location>
        <begin position="192"/>
        <end position="201"/>
    </location>
</feature>
<organism evidence="2 3">
    <name type="scientific">Digitaria exilis</name>
    <dbReference type="NCBI Taxonomy" id="1010633"/>
    <lineage>
        <taxon>Eukaryota</taxon>
        <taxon>Viridiplantae</taxon>
        <taxon>Streptophyta</taxon>
        <taxon>Embryophyta</taxon>
        <taxon>Tracheophyta</taxon>
        <taxon>Spermatophyta</taxon>
        <taxon>Magnoliopsida</taxon>
        <taxon>Liliopsida</taxon>
        <taxon>Poales</taxon>
        <taxon>Poaceae</taxon>
        <taxon>PACMAD clade</taxon>
        <taxon>Panicoideae</taxon>
        <taxon>Panicodae</taxon>
        <taxon>Paniceae</taxon>
        <taxon>Anthephorinae</taxon>
        <taxon>Digitaria</taxon>
    </lineage>
</organism>
<comment type="caution">
    <text evidence="2">The sequence shown here is derived from an EMBL/GenBank/DDBJ whole genome shotgun (WGS) entry which is preliminary data.</text>
</comment>
<keyword evidence="3" id="KW-1185">Reference proteome</keyword>